<accession>Q46555</accession>
<dbReference type="AlphaFoldDB" id="Q46555"/>
<organism evidence="1">
    <name type="scientific">Dichelobacter nodosus</name>
    <name type="common">Bacteroides nodosus</name>
    <dbReference type="NCBI Taxonomy" id="870"/>
    <lineage>
        <taxon>Bacteria</taxon>
        <taxon>Pseudomonadati</taxon>
        <taxon>Pseudomonadota</taxon>
        <taxon>Gammaproteobacteria</taxon>
        <taxon>Cardiobacteriales</taxon>
        <taxon>Cardiobacteriaceae</taxon>
        <taxon>Dichelobacter</taxon>
    </lineage>
</organism>
<proteinExistence type="predicted"/>
<reference evidence="1" key="1">
    <citation type="journal article" date="1991" name="J. Gen. Microbiol.">
        <title>Identification of three gene regions associated with virulence in Dichelobacter nodosus, the causative agent of ovine footrot.</title>
        <authorList>
            <person name="Katz M.E."/>
            <person name="Howarth P.M."/>
            <person name="Yong W.K."/>
            <person name="Riffkin G.G."/>
            <person name="Depiazzi L.J."/>
            <person name="Rood J.I."/>
        </authorList>
    </citation>
    <scope>NUCLEOTIDE SEQUENCE</scope>
    <source>
        <strain evidence="1">A198</strain>
    </source>
</reference>
<gene>
    <name evidence="1" type="primary">vapQ</name>
</gene>
<sequence>MKESSFLFLTLNEIKMPSSDRIKSAGFSKPHKRPDPAVLKKIIKVMKDGAISCDF</sequence>
<name>Q46555_DICNO</name>
<reference evidence="1" key="3">
    <citation type="submission" date="2008-10" db="EMBL/GenBank/DDBJ databases">
        <title>Genetic organization of the duplicated vap region of the dichelobacter nodosus genome.</title>
        <authorList>
            <person name="Katz M.E."/>
            <person name="Wright C.L."/>
            <person name="Gartside T.S."/>
            <person name="Doidge C.V."/>
            <person name="Moses E.K."/>
            <person name="Rood J.I."/>
        </authorList>
    </citation>
    <scope>NUCLEOTIDE SEQUENCE</scope>
    <source>
        <strain evidence="1">A198</strain>
    </source>
</reference>
<evidence type="ECO:0000313" key="1">
    <source>
        <dbReference type="EMBL" id="AAB00939.1"/>
    </source>
</evidence>
<reference evidence="1" key="2">
    <citation type="journal article" date="1995" name="Gene">
        <title>Identification of a gene encoding a bacteriophage-related integrase in a vap region of the Dichelobacter nodosus genome.</title>
        <authorList>
            <person name="Cheetham B.F."/>
            <person name="Tattersall D.B."/>
            <person name="Bloomfield G.A."/>
            <person name="Rood J.I."/>
            <person name="Katz M.E."/>
        </authorList>
    </citation>
    <scope>NUCLEOTIDE SEQUENCE</scope>
    <source>
        <strain evidence="1">A198</strain>
    </source>
</reference>
<protein>
    <submittedName>
        <fullName evidence="1">Virulence-associated protein Q</fullName>
    </submittedName>
</protein>
<dbReference type="EMBL" id="L31763">
    <property type="protein sequence ID" value="AAB00939.1"/>
    <property type="molecule type" value="Genomic_DNA"/>
</dbReference>